<dbReference type="SUPFAM" id="SSF52540">
    <property type="entry name" value="P-loop containing nucleoside triphosphate hydrolases"/>
    <property type="match status" value="2"/>
</dbReference>
<feature type="binding site" evidence="8">
    <location>
        <begin position="122"/>
        <end position="125"/>
    </location>
    <ligand>
        <name>GTP</name>
        <dbReference type="ChEBI" id="CHEBI:37565"/>
        <label>1</label>
    </ligand>
</feature>
<evidence type="ECO:0000256" key="7">
    <source>
        <dbReference type="ARBA" id="ARBA00032345"/>
    </source>
</evidence>
<dbReference type="GO" id="GO:0016787">
    <property type="term" value="F:hydrolase activity"/>
    <property type="evidence" value="ECO:0007669"/>
    <property type="project" value="UniProtKB-KW"/>
</dbReference>
<comment type="subunit">
    <text evidence="8">Associates with the 50S ribosomal subunit.</text>
</comment>
<dbReference type="NCBIfam" id="TIGR00231">
    <property type="entry name" value="small_GTP"/>
    <property type="match status" value="2"/>
</dbReference>
<evidence type="ECO:0000256" key="9">
    <source>
        <dbReference type="PROSITE-ProRule" id="PRU01049"/>
    </source>
</evidence>
<dbReference type="InterPro" id="IPR006073">
    <property type="entry name" value="GTP-bd"/>
</dbReference>
<evidence type="ECO:0000256" key="5">
    <source>
        <dbReference type="ARBA" id="ARBA00022741"/>
    </source>
</evidence>
<dbReference type="Pfam" id="PF14714">
    <property type="entry name" value="KH_dom-like"/>
    <property type="match status" value="1"/>
</dbReference>
<sequence length="439" mass="48296">MNNIPTVAIVGRQNVGKSTLLNRLTGKRQAITEDLPGTTRDRLHVPMNYAGRDFVLVDTGGMVRGEDGDFITHAVNDQVRLAMKEASLILFLTEAKTGLTPQDEEVADEVRRSGKPVIMVVNKVDNTRLTHHAAEFHALGLGEPMPISAYHGRGAEDLLDLVVEMLPPEEKAPNEPDRLQIAIAGRANVGKSSLLNAFIGEERAIVSAVPGTTRDAIDTPIDFEAGGVVLIDTAGIRRRGKIERGIEEYSVIRSLHAIDRADVVLIVLDAGEPATAQDTHIAGYARDKCRGLILVINKSDLLKEVDMANFDRNMASRFKFIPYARRLYVSALTGEGLEGVIPAAFEVQQERKRRIPTPELNSLIRHALARHSPPSAHGRVLKVLYATQVGVCPPEIVFFVNDPALVHFSFERFLENRLRETYGFAGTPIKLTFKGRGEK</sequence>
<dbReference type="Pfam" id="PF01926">
    <property type="entry name" value="MMR_HSR1"/>
    <property type="match status" value="2"/>
</dbReference>
<organism evidence="12 13">
    <name type="scientific">Candidatus Dehalogenimonas loeffleri</name>
    <dbReference type="NCBI Taxonomy" id="3127115"/>
    <lineage>
        <taxon>Bacteria</taxon>
        <taxon>Bacillati</taxon>
        <taxon>Chloroflexota</taxon>
        <taxon>Dehalococcoidia</taxon>
        <taxon>Dehalococcoidales</taxon>
        <taxon>Dehalococcoidaceae</taxon>
        <taxon>Dehalogenimonas</taxon>
    </lineage>
</organism>
<evidence type="ECO:0000256" key="4">
    <source>
        <dbReference type="ARBA" id="ARBA00022737"/>
    </source>
</evidence>
<dbReference type="Gene3D" id="3.40.50.300">
    <property type="entry name" value="P-loop containing nucleotide triphosphate hydrolases"/>
    <property type="match status" value="2"/>
</dbReference>
<dbReference type="InterPro" id="IPR032859">
    <property type="entry name" value="KH_dom-like"/>
</dbReference>
<feature type="domain" description="EngA-type G" evidence="11">
    <location>
        <begin position="5"/>
        <end position="170"/>
    </location>
</feature>
<comment type="similarity">
    <text evidence="1 8 9 10">Belongs to the TRAFAC class TrmE-Era-EngA-EngB-Septin-like GTPase superfamily. EngA (Der) GTPase family.</text>
</comment>
<reference evidence="12 13" key="1">
    <citation type="submission" date="2024-03" db="EMBL/GenBank/DDBJ databases">
        <title>A Dehalogenimonas Isolated from Estuarine Sediments Dihaloeliminates Chlorinated Alkanes.</title>
        <authorList>
            <person name="Yang Y."/>
            <person name="Wang H."/>
        </authorList>
    </citation>
    <scope>NUCLEOTIDE SEQUENCE [LARGE SCALE GENOMIC DNA]</scope>
    <source>
        <strain evidence="12 13">W</strain>
    </source>
</reference>
<dbReference type="PIRSF" id="PIRSF006485">
    <property type="entry name" value="GTP-binding_EngA"/>
    <property type="match status" value="1"/>
</dbReference>
<accession>A0ABZ2J5Z4</accession>
<dbReference type="Proteomes" id="UP001375370">
    <property type="component" value="Chromosome"/>
</dbReference>
<dbReference type="InterPro" id="IPR015946">
    <property type="entry name" value="KH_dom-like_a/b"/>
</dbReference>
<dbReference type="InterPro" id="IPR031166">
    <property type="entry name" value="G_ENGA"/>
</dbReference>
<dbReference type="InterPro" id="IPR005225">
    <property type="entry name" value="Small_GTP-bd"/>
</dbReference>
<feature type="domain" description="EngA-type G" evidence="11">
    <location>
        <begin position="179"/>
        <end position="352"/>
    </location>
</feature>
<keyword evidence="13" id="KW-1185">Reference proteome</keyword>
<dbReference type="PANTHER" id="PTHR43834:SF6">
    <property type="entry name" value="GTPASE DER"/>
    <property type="match status" value="1"/>
</dbReference>
<proteinExistence type="inferred from homology"/>
<dbReference type="HAMAP" id="MF_00195">
    <property type="entry name" value="GTPase_Der"/>
    <property type="match status" value="1"/>
</dbReference>
<dbReference type="InterPro" id="IPR016484">
    <property type="entry name" value="GTPase_Der"/>
</dbReference>
<evidence type="ECO:0000256" key="1">
    <source>
        <dbReference type="ARBA" id="ARBA00008279"/>
    </source>
</evidence>
<name>A0ABZ2J5Z4_9CHLR</name>
<dbReference type="EMBL" id="CP146612">
    <property type="protein sequence ID" value="WWX24659.1"/>
    <property type="molecule type" value="Genomic_DNA"/>
</dbReference>
<evidence type="ECO:0000256" key="8">
    <source>
        <dbReference type="HAMAP-Rule" id="MF_00195"/>
    </source>
</evidence>
<dbReference type="NCBIfam" id="TIGR03594">
    <property type="entry name" value="GTPase_EngA"/>
    <property type="match status" value="1"/>
</dbReference>
<evidence type="ECO:0000256" key="2">
    <source>
        <dbReference type="ARBA" id="ARBA00020953"/>
    </source>
</evidence>
<dbReference type="CDD" id="cd01894">
    <property type="entry name" value="EngA1"/>
    <property type="match status" value="1"/>
</dbReference>
<dbReference type="InterPro" id="IPR027417">
    <property type="entry name" value="P-loop_NTPase"/>
</dbReference>
<feature type="binding site" evidence="8">
    <location>
        <begin position="297"/>
        <end position="300"/>
    </location>
    <ligand>
        <name>GTP</name>
        <dbReference type="ChEBI" id="CHEBI:37565"/>
        <label>2</label>
    </ligand>
</feature>
<evidence type="ECO:0000313" key="12">
    <source>
        <dbReference type="EMBL" id="WWX24659.1"/>
    </source>
</evidence>
<evidence type="ECO:0000256" key="10">
    <source>
        <dbReference type="RuleBase" id="RU004481"/>
    </source>
</evidence>
<keyword evidence="4 10" id="KW-0677">Repeat</keyword>
<evidence type="ECO:0000256" key="3">
    <source>
        <dbReference type="ARBA" id="ARBA00022517"/>
    </source>
</evidence>
<dbReference type="PANTHER" id="PTHR43834">
    <property type="entry name" value="GTPASE DER"/>
    <property type="match status" value="1"/>
</dbReference>
<dbReference type="RefSeq" id="WP_338736772.1">
    <property type="nucleotide sequence ID" value="NZ_CP146612.1"/>
</dbReference>
<feature type="binding site" evidence="8">
    <location>
        <begin position="11"/>
        <end position="18"/>
    </location>
    <ligand>
        <name>GTP</name>
        <dbReference type="ChEBI" id="CHEBI:37565"/>
        <label>1</label>
    </ligand>
</feature>
<protein>
    <recommendedName>
        <fullName evidence="2 8">GTPase Der</fullName>
    </recommendedName>
    <alternativeName>
        <fullName evidence="7 8">GTP-binding protein EngA</fullName>
    </alternativeName>
</protein>
<dbReference type="PROSITE" id="PS51712">
    <property type="entry name" value="G_ENGA"/>
    <property type="match status" value="2"/>
</dbReference>
<evidence type="ECO:0000259" key="11">
    <source>
        <dbReference type="PROSITE" id="PS51712"/>
    </source>
</evidence>
<dbReference type="Gene3D" id="3.30.300.20">
    <property type="match status" value="1"/>
</dbReference>
<feature type="binding site" evidence="8">
    <location>
        <begin position="58"/>
        <end position="62"/>
    </location>
    <ligand>
        <name>GTP</name>
        <dbReference type="ChEBI" id="CHEBI:37565"/>
        <label>1</label>
    </ligand>
</feature>
<feature type="binding site" evidence="8">
    <location>
        <begin position="232"/>
        <end position="236"/>
    </location>
    <ligand>
        <name>GTP</name>
        <dbReference type="ChEBI" id="CHEBI:37565"/>
        <label>2</label>
    </ligand>
</feature>
<keyword evidence="6 8" id="KW-0342">GTP-binding</keyword>
<keyword evidence="12" id="KW-0378">Hydrolase</keyword>
<evidence type="ECO:0000256" key="6">
    <source>
        <dbReference type="ARBA" id="ARBA00023134"/>
    </source>
</evidence>
<evidence type="ECO:0000313" key="13">
    <source>
        <dbReference type="Proteomes" id="UP001375370"/>
    </source>
</evidence>
<gene>
    <name evidence="8 12" type="primary">der</name>
    <name evidence="12" type="ORF">V8247_05160</name>
</gene>
<keyword evidence="3 8" id="KW-0690">Ribosome biogenesis</keyword>
<comment type="function">
    <text evidence="8 10">GTPase that plays an essential role in the late steps of ribosome biogenesis.</text>
</comment>
<keyword evidence="5 8" id="KW-0547">Nucleotide-binding</keyword>
<feature type="binding site" evidence="8">
    <location>
        <begin position="185"/>
        <end position="192"/>
    </location>
    <ligand>
        <name>GTP</name>
        <dbReference type="ChEBI" id="CHEBI:37565"/>
        <label>2</label>
    </ligand>
</feature>
<dbReference type="CDD" id="cd01895">
    <property type="entry name" value="EngA2"/>
    <property type="match status" value="1"/>
</dbReference>